<feature type="coiled-coil region" evidence="4">
    <location>
        <begin position="378"/>
        <end position="405"/>
    </location>
</feature>
<dbReference type="GO" id="GO:0016020">
    <property type="term" value="C:membrane"/>
    <property type="evidence" value="ECO:0007669"/>
    <property type="project" value="InterPro"/>
</dbReference>
<protein>
    <submittedName>
        <fullName evidence="8">Methyl-accepting chemotaxis protein</fullName>
    </submittedName>
</protein>
<evidence type="ECO:0000313" key="8">
    <source>
        <dbReference type="EMBL" id="HHY25174.1"/>
    </source>
</evidence>
<dbReference type="InterPro" id="IPR003660">
    <property type="entry name" value="HAMP_dom"/>
</dbReference>
<proteinExistence type="inferred from homology"/>
<feature type="domain" description="HAMP" evidence="7">
    <location>
        <begin position="73"/>
        <end position="124"/>
    </location>
</feature>
<sequence length="429" mass="46025">MSLAMNGSKDLKQVSLFKYIGQTLKVVIPSVVLIAAVIQFILKLPQFEMLVVSGGYLIAGLGIAVAASFRNYNRFLKPIQQMEIGILHVAEGELNTQIQVTSVDMAAVANAFNTMTRNFREIIHKIRTMANEWVEAIDELSANSEEIAAKNEEVNLHIAGMSNGMAQQTMIVSQAMDSFRGLRNTIQIIAERANSVSQEAGISQGNAEKGLEGLSGIVKAMQDTNTTVDEASGSIKKLDEQSQQIVSITATIASIARQTNLLALNAAIEAARAGEHGRGFAVVADEIRKLAEGVSVSTDEVAEITNGIQETITATVDAMNLADSKVENSLQLTLEARQALEIIVKSTKQVSSDISEIAVSGEQILSYMEGVSNQSQQVEHIAAEAEASTKEIEQASAEVAASMQNIAGAAQSLVSMAMELREQVVRFKV</sequence>
<dbReference type="Proteomes" id="UP000553059">
    <property type="component" value="Unassembled WGS sequence"/>
</dbReference>
<dbReference type="PANTHER" id="PTHR32089:SF112">
    <property type="entry name" value="LYSOZYME-LIKE PROTEIN-RELATED"/>
    <property type="match status" value="1"/>
</dbReference>
<evidence type="ECO:0000313" key="9">
    <source>
        <dbReference type="Proteomes" id="UP000553059"/>
    </source>
</evidence>
<name>A0A7C7D3D8_9FIRM</name>
<keyword evidence="5" id="KW-1133">Transmembrane helix</keyword>
<dbReference type="CDD" id="cd06225">
    <property type="entry name" value="HAMP"/>
    <property type="match status" value="1"/>
</dbReference>
<evidence type="ECO:0000259" key="7">
    <source>
        <dbReference type="PROSITE" id="PS50885"/>
    </source>
</evidence>
<keyword evidence="5" id="KW-0472">Membrane</keyword>
<keyword evidence="5" id="KW-0812">Transmembrane</keyword>
<feature type="transmembrane region" description="Helical" evidence="5">
    <location>
        <begin position="49"/>
        <end position="69"/>
    </location>
</feature>
<comment type="similarity">
    <text evidence="2">Belongs to the methyl-accepting chemotaxis (MCP) protein family.</text>
</comment>
<dbReference type="SMART" id="SM00304">
    <property type="entry name" value="HAMP"/>
    <property type="match status" value="1"/>
</dbReference>
<organism evidence="8 9">
    <name type="scientific">Desulfitobacterium dehalogenans</name>
    <dbReference type="NCBI Taxonomy" id="36854"/>
    <lineage>
        <taxon>Bacteria</taxon>
        <taxon>Bacillati</taxon>
        <taxon>Bacillota</taxon>
        <taxon>Clostridia</taxon>
        <taxon>Eubacteriales</taxon>
        <taxon>Desulfitobacteriaceae</taxon>
        <taxon>Desulfitobacterium</taxon>
    </lineage>
</organism>
<reference evidence="8 9" key="1">
    <citation type="journal article" date="2020" name="Biotechnol. Biofuels">
        <title>New insights from the biogas microbiome by comprehensive genome-resolved metagenomics of nearly 1600 species originating from multiple anaerobic digesters.</title>
        <authorList>
            <person name="Campanaro S."/>
            <person name="Treu L."/>
            <person name="Rodriguez-R L.M."/>
            <person name="Kovalovszki A."/>
            <person name="Ziels R.M."/>
            <person name="Maus I."/>
            <person name="Zhu X."/>
            <person name="Kougias P.G."/>
            <person name="Basile A."/>
            <person name="Luo G."/>
            <person name="Schluter A."/>
            <person name="Konstantinidis K.T."/>
            <person name="Angelidaki I."/>
        </authorList>
    </citation>
    <scope>NUCLEOTIDE SEQUENCE [LARGE SCALE GENOMIC DNA]</scope>
    <source>
        <strain evidence="8">AS05jafATM_4</strain>
    </source>
</reference>
<dbReference type="PANTHER" id="PTHR32089">
    <property type="entry name" value="METHYL-ACCEPTING CHEMOTAXIS PROTEIN MCPB"/>
    <property type="match status" value="1"/>
</dbReference>
<dbReference type="Gene3D" id="6.10.340.10">
    <property type="match status" value="1"/>
</dbReference>
<dbReference type="Pfam" id="PF00672">
    <property type="entry name" value="HAMP"/>
    <property type="match status" value="1"/>
</dbReference>
<comment type="caution">
    <text evidence="8">The sequence shown here is derived from an EMBL/GenBank/DDBJ whole genome shotgun (WGS) entry which is preliminary data.</text>
</comment>
<dbReference type="PROSITE" id="PS50111">
    <property type="entry name" value="CHEMOTAXIS_TRANSDUC_2"/>
    <property type="match status" value="1"/>
</dbReference>
<evidence type="ECO:0000256" key="4">
    <source>
        <dbReference type="SAM" id="Coils"/>
    </source>
</evidence>
<dbReference type="Pfam" id="PF00015">
    <property type="entry name" value="MCPsignal"/>
    <property type="match status" value="1"/>
</dbReference>
<gene>
    <name evidence="8" type="ORF">GX523_00210</name>
</gene>
<dbReference type="GO" id="GO:0007165">
    <property type="term" value="P:signal transduction"/>
    <property type="evidence" value="ECO:0007669"/>
    <property type="project" value="UniProtKB-KW"/>
</dbReference>
<evidence type="ECO:0000259" key="6">
    <source>
        <dbReference type="PROSITE" id="PS50111"/>
    </source>
</evidence>
<dbReference type="PROSITE" id="PS50885">
    <property type="entry name" value="HAMP"/>
    <property type="match status" value="1"/>
</dbReference>
<feature type="transmembrane region" description="Helical" evidence="5">
    <location>
        <begin position="20"/>
        <end position="42"/>
    </location>
</feature>
<dbReference type="AlphaFoldDB" id="A0A7C7D3D8"/>
<evidence type="ECO:0000256" key="2">
    <source>
        <dbReference type="ARBA" id="ARBA00029447"/>
    </source>
</evidence>
<feature type="domain" description="Methyl-accepting transducer" evidence="6">
    <location>
        <begin position="143"/>
        <end position="379"/>
    </location>
</feature>
<evidence type="ECO:0000256" key="3">
    <source>
        <dbReference type="PROSITE-ProRule" id="PRU00284"/>
    </source>
</evidence>
<dbReference type="SUPFAM" id="SSF58104">
    <property type="entry name" value="Methyl-accepting chemotaxis protein (MCP) signaling domain"/>
    <property type="match status" value="1"/>
</dbReference>
<evidence type="ECO:0000256" key="1">
    <source>
        <dbReference type="ARBA" id="ARBA00023224"/>
    </source>
</evidence>
<keyword evidence="1 3" id="KW-0807">Transducer</keyword>
<evidence type="ECO:0000256" key="5">
    <source>
        <dbReference type="SAM" id="Phobius"/>
    </source>
</evidence>
<accession>A0A7C7D3D8</accession>
<keyword evidence="4" id="KW-0175">Coiled coil</keyword>
<dbReference type="Gene3D" id="1.10.287.950">
    <property type="entry name" value="Methyl-accepting chemotaxis protein"/>
    <property type="match status" value="1"/>
</dbReference>
<dbReference type="InterPro" id="IPR004089">
    <property type="entry name" value="MCPsignal_dom"/>
</dbReference>
<dbReference type="EMBL" id="DUTF01000006">
    <property type="protein sequence ID" value="HHY25174.1"/>
    <property type="molecule type" value="Genomic_DNA"/>
</dbReference>
<dbReference type="SMART" id="SM00283">
    <property type="entry name" value="MA"/>
    <property type="match status" value="1"/>
</dbReference>